<proteinExistence type="predicted"/>
<accession>A0ABV6FVA0</accession>
<dbReference type="Proteomes" id="UP001589797">
    <property type="component" value="Unassembled WGS sequence"/>
</dbReference>
<sequence length="53" mass="6223">MKSISLLFLILLTTFQIQAQNSIKLYQGKALGSEEWTKDFEHWLRIRGLIDMP</sequence>
<dbReference type="RefSeq" id="WP_382388304.1">
    <property type="nucleotide sequence ID" value="NZ_JBHLWI010000038.1"/>
</dbReference>
<keyword evidence="2" id="KW-1185">Reference proteome</keyword>
<comment type="caution">
    <text evidence="1">The sequence shown here is derived from an EMBL/GenBank/DDBJ whole genome shotgun (WGS) entry which is preliminary data.</text>
</comment>
<evidence type="ECO:0000313" key="1">
    <source>
        <dbReference type="EMBL" id="MFC0263795.1"/>
    </source>
</evidence>
<gene>
    <name evidence="1" type="ORF">ACFFIP_13965</name>
</gene>
<reference evidence="1 2" key="1">
    <citation type="submission" date="2024-09" db="EMBL/GenBank/DDBJ databases">
        <authorList>
            <person name="Sun Q."/>
            <person name="Mori K."/>
        </authorList>
    </citation>
    <scope>NUCLEOTIDE SEQUENCE [LARGE SCALE GENOMIC DNA]</scope>
    <source>
        <strain evidence="1 2">CCM 7650</strain>
    </source>
</reference>
<protein>
    <submittedName>
        <fullName evidence="1">Uncharacterized protein</fullName>
    </submittedName>
</protein>
<organism evidence="1 2">
    <name type="scientific">Fontibacter flavus</name>
    <dbReference type="NCBI Taxonomy" id="654838"/>
    <lineage>
        <taxon>Bacteria</taxon>
        <taxon>Pseudomonadati</taxon>
        <taxon>Bacteroidota</taxon>
        <taxon>Cytophagia</taxon>
        <taxon>Cytophagales</taxon>
        <taxon>Cyclobacteriaceae</taxon>
        <taxon>Fontibacter</taxon>
    </lineage>
</organism>
<name>A0ABV6FVA0_9BACT</name>
<evidence type="ECO:0000313" key="2">
    <source>
        <dbReference type="Proteomes" id="UP001589797"/>
    </source>
</evidence>
<dbReference type="EMBL" id="JBHLWI010000038">
    <property type="protein sequence ID" value="MFC0263795.1"/>
    <property type="molecule type" value="Genomic_DNA"/>
</dbReference>